<feature type="region of interest" description="Disordered" evidence="1">
    <location>
        <begin position="76"/>
        <end position="114"/>
    </location>
</feature>
<evidence type="ECO:0000313" key="2">
    <source>
        <dbReference type="EMBL" id="KAH1038765.1"/>
    </source>
</evidence>
<dbReference type="Proteomes" id="UP000828251">
    <property type="component" value="Unassembled WGS sequence"/>
</dbReference>
<gene>
    <name evidence="2" type="ORF">J1N35_040508</name>
</gene>
<proteinExistence type="predicted"/>
<comment type="caution">
    <text evidence="2">The sequence shown here is derived from an EMBL/GenBank/DDBJ whole genome shotgun (WGS) entry which is preliminary data.</text>
</comment>
<dbReference type="AlphaFoldDB" id="A0A9D3UE18"/>
<organism evidence="2 3">
    <name type="scientific">Gossypium stocksii</name>
    <dbReference type="NCBI Taxonomy" id="47602"/>
    <lineage>
        <taxon>Eukaryota</taxon>
        <taxon>Viridiplantae</taxon>
        <taxon>Streptophyta</taxon>
        <taxon>Embryophyta</taxon>
        <taxon>Tracheophyta</taxon>
        <taxon>Spermatophyta</taxon>
        <taxon>Magnoliopsida</taxon>
        <taxon>eudicotyledons</taxon>
        <taxon>Gunneridae</taxon>
        <taxon>Pentapetalae</taxon>
        <taxon>rosids</taxon>
        <taxon>malvids</taxon>
        <taxon>Malvales</taxon>
        <taxon>Malvaceae</taxon>
        <taxon>Malvoideae</taxon>
        <taxon>Gossypium</taxon>
    </lineage>
</organism>
<accession>A0A9D3UE18</accession>
<evidence type="ECO:0000313" key="3">
    <source>
        <dbReference type="Proteomes" id="UP000828251"/>
    </source>
</evidence>
<dbReference type="EMBL" id="JAIQCV010000012">
    <property type="protein sequence ID" value="KAH1038765.1"/>
    <property type="molecule type" value="Genomic_DNA"/>
</dbReference>
<protein>
    <submittedName>
        <fullName evidence="2">Uncharacterized protein</fullName>
    </submittedName>
</protein>
<reference evidence="2 3" key="1">
    <citation type="journal article" date="2021" name="Plant Biotechnol. J.">
        <title>Multi-omics assisted identification of the key and species-specific regulatory components of drought-tolerant mechanisms in Gossypium stocksii.</title>
        <authorList>
            <person name="Yu D."/>
            <person name="Ke L."/>
            <person name="Zhang D."/>
            <person name="Wu Y."/>
            <person name="Sun Y."/>
            <person name="Mei J."/>
            <person name="Sun J."/>
            <person name="Sun Y."/>
        </authorList>
    </citation>
    <scope>NUCLEOTIDE SEQUENCE [LARGE SCALE GENOMIC DNA]</scope>
    <source>
        <strain evidence="3">cv. E1</strain>
        <tissue evidence="2">Leaf</tissue>
    </source>
</reference>
<sequence>MAPPQEGNVFQYCLQELSPNANQVNESNMGLDASFSTSNQAKSPVDDARLPSHSNTQDMDISSILKGTHSLGKTTVTSSKKIVEKKTKKRVRIEESTQESSSSDCPPLIGHRPRREPVATVSPTLTILTLLEIPSLLEESAYHPATIA</sequence>
<name>A0A9D3UE18_9ROSI</name>
<evidence type="ECO:0000256" key="1">
    <source>
        <dbReference type="SAM" id="MobiDB-lite"/>
    </source>
</evidence>
<feature type="region of interest" description="Disordered" evidence="1">
    <location>
        <begin position="23"/>
        <end position="58"/>
    </location>
</feature>
<keyword evidence="3" id="KW-1185">Reference proteome</keyword>
<feature type="compositionally biased region" description="Polar residues" evidence="1">
    <location>
        <begin position="23"/>
        <end position="42"/>
    </location>
</feature>